<comment type="caution">
    <text evidence="9">Lacks conserved residue(s) required for the propagation of feature annotation.</text>
</comment>
<keyword evidence="6 9" id="KW-1133">Transmembrane helix</keyword>
<comment type="catalytic activity">
    <reaction evidence="9">
        <text>N-terminal S-1,2-diacyl-sn-glyceryl-L-cysteinyl-[lipoprotein] + a glycerophospholipid = N-acyl-S-1,2-diacyl-sn-glyceryl-L-cysteinyl-[lipoprotein] + a 2-acyl-sn-glycero-3-phospholipid + H(+)</text>
        <dbReference type="Rhea" id="RHEA:48228"/>
        <dbReference type="Rhea" id="RHEA-COMP:14681"/>
        <dbReference type="Rhea" id="RHEA-COMP:14684"/>
        <dbReference type="ChEBI" id="CHEBI:15378"/>
        <dbReference type="ChEBI" id="CHEBI:136912"/>
        <dbReference type="ChEBI" id="CHEBI:140656"/>
        <dbReference type="ChEBI" id="CHEBI:140657"/>
        <dbReference type="ChEBI" id="CHEBI:140660"/>
        <dbReference type="EC" id="2.3.1.269"/>
    </reaction>
</comment>
<keyword evidence="8 9" id="KW-0012">Acyltransferase</keyword>
<dbReference type="Gene3D" id="3.60.110.10">
    <property type="entry name" value="Carbon-nitrogen hydrolase"/>
    <property type="match status" value="1"/>
</dbReference>
<dbReference type="AlphaFoldDB" id="A0A1Y5RTF5"/>
<feature type="transmembrane region" description="Helical" evidence="9">
    <location>
        <begin position="88"/>
        <end position="111"/>
    </location>
</feature>
<evidence type="ECO:0000256" key="5">
    <source>
        <dbReference type="ARBA" id="ARBA00022692"/>
    </source>
</evidence>
<reference evidence="11 12" key="1">
    <citation type="submission" date="2017-03" db="EMBL/GenBank/DDBJ databases">
        <authorList>
            <person name="Afonso C.L."/>
            <person name="Miller P.J."/>
            <person name="Scott M.A."/>
            <person name="Spackman E."/>
            <person name="Goraichik I."/>
            <person name="Dimitrov K.M."/>
            <person name="Suarez D.L."/>
            <person name="Swayne D.E."/>
        </authorList>
    </citation>
    <scope>NUCLEOTIDE SEQUENCE [LARGE SCALE GENOMIC DNA]</scope>
    <source>
        <strain evidence="11 12">CECT 7639</strain>
    </source>
</reference>
<comment type="function">
    <text evidence="9">Catalyzes the phospholipid dependent N-acylation of the N-terminal cysteine of apolipoprotein, the last step in lipoprotein maturation.</text>
</comment>
<dbReference type="GO" id="GO:0016410">
    <property type="term" value="F:N-acyltransferase activity"/>
    <property type="evidence" value="ECO:0007669"/>
    <property type="project" value="UniProtKB-UniRule"/>
</dbReference>
<dbReference type="RefSeq" id="WP_085794480.1">
    <property type="nucleotide sequence ID" value="NZ_FWFO01000001.1"/>
</dbReference>
<evidence type="ECO:0000256" key="8">
    <source>
        <dbReference type="ARBA" id="ARBA00023315"/>
    </source>
</evidence>
<dbReference type="UniPathway" id="UPA00666"/>
<comment type="pathway">
    <text evidence="9">Protein modification; lipoprotein biosynthesis (N-acyl transfer).</text>
</comment>
<dbReference type="HAMAP" id="MF_01148">
    <property type="entry name" value="Lnt"/>
    <property type="match status" value="1"/>
</dbReference>
<feature type="domain" description="CN hydrolase" evidence="10">
    <location>
        <begin position="227"/>
        <end position="465"/>
    </location>
</feature>
<dbReference type="Pfam" id="PF20154">
    <property type="entry name" value="LNT_N"/>
    <property type="match status" value="1"/>
</dbReference>
<dbReference type="InterPro" id="IPR036526">
    <property type="entry name" value="C-N_Hydrolase_sf"/>
</dbReference>
<protein>
    <recommendedName>
        <fullName evidence="9">Apolipoprotein N-acyltransferase</fullName>
        <shortName evidence="9">ALP N-acyltransferase</shortName>
        <ecNumber evidence="9">2.3.1.269</ecNumber>
    </recommendedName>
</protein>
<feature type="transmembrane region" description="Helical" evidence="9">
    <location>
        <begin position="59"/>
        <end position="76"/>
    </location>
</feature>
<dbReference type="OrthoDB" id="9804277at2"/>
<evidence type="ECO:0000256" key="9">
    <source>
        <dbReference type="HAMAP-Rule" id="MF_01148"/>
    </source>
</evidence>
<dbReference type="EC" id="2.3.1.269" evidence="9"/>
<dbReference type="GO" id="GO:0005886">
    <property type="term" value="C:plasma membrane"/>
    <property type="evidence" value="ECO:0007669"/>
    <property type="project" value="UniProtKB-SubCell"/>
</dbReference>
<keyword evidence="3 9" id="KW-1003">Cell membrane</keyword>
<comment type="similarity">
    <text evidence="2 9">Belongs to the CN hydrolase family. Apolipoprotein N-acyltransferase subfamily.</text>
</comment>
<evidence type="ECO:0000256" key="2">
    <source>
        <dbReference type="ARBA" id="ARBA00010065"/>
    </source>
</evidence>
<dbReference type="InterPro" id="IPR045378">
    <property type="entry name" value="LNT_N"/>
</dbReference>
<dbReference type="NCBIfam" id="TIGR00546">
    <property type="entry name" value="lnt"/>
    <property type="match status" value="1"/>
</dbReference>
<dbReference type="Pfam" id="PF00795">
    <property type="entry name" value="CN_hydrolase"/>
    <property type="match status" value="1"/>
</dbReference>
<feature type="transmembrane region" description="Helical" evidence="9">
    <location>
        <begin position="161"/>
        <end position="186"/>
    </location>
</feature>
<evidence type="ECO:0000313" key="12">
    <source>
        <dbReference type="Proteomes" id="UP000193077"/>
    </source>
</evidence>
<proteinExistence type="inferred from homology"/>
<evidence type="ECO:0000256" key="4">
    <source>
        <dbReference type="ARBA" id="ARBA00022679"/>
    </source>
</evidence>
<dbReference type="PANTHER" id="PTHR38686:SF1">
    <property type="entry name" value="APOLIPOPROTEIN N-ACYLTRANSFERASE"/>
    <property type="match status" value="1"/>
</dbReference>
<dbReference type="Proteomes" id="UP000193077">
    <property type="component" value="Unassembled WGS sequence"/>
</dbReference>
<evidence type="ECO:0000256" key="6">
    <source>
        <dbReference type="ARBA" id="ARBA00022989"/>
    </source>
</evidence>
<dbReference type="PANTHER" id="PTHR38686">
    <property type="entry name" value="APOLIPOPROTEIN N-ACYLTRANSFERASE"/>
    <property type="match status" value="1"/>
</dbReference>
<organism evidence="11 12">
    <name type="scientific">Falsiruegeria litorea R37</name>
    <dbReference type="NCBI Taxonomy" id="1200284"/>
    <lineage>
        <taxon>Bacteria</taxon>
        <taxon>Pseudomonadati</taxon>
        <taxon>Pseudomonadota</taxon>
        <taxon>Alphaproteobacteria</taxon>
        <taxon>Rhodobacterales</taxon>
        <taxon>Roseobacteraceae</taxon>
        <taxon>Falsiruegeria</taxon>
    </lineage>
</organism>
<dbReference type="CDD" id="cd07571">
    <property type="entry name" value="ALP_N-acyl_transferase"/>
    <property type="match status" value="1"/>
</dbReference>
<dbReference type="EMBL" id="FWFO01000001">
    <property type="protein sequence ID" value="SLN24617.1"/>
    <property type="molecule type" value="Genomic_DNA"/>
</dbReference>
<keyword evidence="4 9" id="KW-0808">Transferase</keyword>
<evidence type="ECO:0000259" key="10">
    <source>
        <dbReference type="PROSITE" id="PS50263"/>
    </source>
</evidence>
<evidence type="ECO:0000256" key="7">
    <source>
        <dbReference type="ARBA" id="ARBA00023136"/>
    </source>
</evidence>
<name>A0A1Y5RTF5_9RHOB</name>
<dbReference type="InterPro" id="IPR003010">
    <property type="entry name" value="C-N_Hydrolase"/>
</dbReference>
<gene>
    <name evidence="9 11" type="primary">lnt</name>
    <name evidence="11" type="ORF">TRL7639_00803</name>
</gene>
<keyword evidence="12" id="KW-1185">Reference proteome</keyword>
<evidence type="ECO:0000256" key="3">
    <source>
        <dbReference type="ARBA" id="ARBA00022475"/>
    </source>
</evidence>
<sequence length="502" mass="53354">MNRLLMGPLWARLSLTVLLGAIAAFGLAPFGAWWVTLVVLTLVPWLMTSVTAPRQAFGLGWALGLGYFAHGLLWIVEPFFVDPERHAWMAPFALSFLSGGLALFWGAAFWAAHRWGKAPGSRMWLLVCTLSLAEFARAYVFTGFPWAGLAQIWVGSDAAALLAWVGPHGLALLTVMISFATGLLLIGPRSGRALWNAAPAVAFGLAVLGGGASAPPVTGTGHTVRLVQPNAPQHQKWDPAHMPTFYERQIDYTAAVPRPDLIVWPETAVPVWLETGGPALDRIAAAADGAALALGIRRSEGSRIFNSMVYLDEQGQVAGVYDKHHLVPFGEYVPFGDLMARFGIYGFAANAGQGFSSGPGAELVSMGTLGRALPLICYEAVFPQDINAASARPEFLLQVTNDAWFGARSGPYQHLAQAQMRAIEQGVPLMRAANTGVSAMIDPLGRVTASLGLGQAGYVDAELPAPLPPTLYARTGDLLALAALILLSLAVAASQRPGMRGK</sequence>
<accession>A0A1Y5RTF5</accession>
<dbReference type="SUPFAM" id="SSF56317">
    <property type="entry name" value="Carbon-nitrogen hydrolase"/>
    <property type="match status" value="1"/>
</dbReference>
<keyword evidence="5 9" id="KW-0812">Transmembrane</keyword>
<dbReference type="InterPro" id="IPR004563">
    <property type="entry name" value="Apolipo_AcylTrfase"/>
</dbReference>
<dbReference type="PROSITE" id="PS50263">
    <property type="entry name" value="CN_HYDROLASE"/>
    <property type="match status" value="1"/>
</dbReference>
<evidence type="ECO:0000313" key="11">
    <source>
        <dbReference type="EMBL" id="SLN24617.1"/>
    </source>
</evidence>
<feature type="transmembrane region" description="Helical" evidence="9">
    <location>
        <begin position="193"/>
        <end position="212"/>
    </location>
</feature>
<feature type="transmembrane region" description="Helical" evidence="9">
    <location>
        <begin position="471"/>
        <end position="493"/>
    </location>
</feature>
<keyword evidence="7 9" id="KW-0472">Membrane</keyword>
<evidence type="ECO:0000256" key="1">
    <source>
        <dbReference type="ARBA" id="ARBA00004651"/>
    </source>
</evidence>
<keyword evidence="11" id="KW-0449">Lipoprotein</keyword>
<dbReference type="GO" id="GO:0042158">
    <property type="term" value="P:lipoprotein biosynthetic process"/>
    <property type="evidence" value="ECO:0007669"/>
    <property type="project" value="UniProtKB-UniRule"/>
</dbReference>
<comment type="subcellular location">
    <subcellularLocation>
        <location evidence="1 9">Cell membrane</location>
        <topology evidence="1 9">Multi-pass membrane protein</topology>
    </subcellularLocation>
</comment>